<keyword evidence="5" id="KW-1185">Reference proteome</keyword>
<feature type="domain" description="OmpA-like" evidence="3">
    <location>
        <begin position="112"/>
        <end position="228"/>
    </location>
</feature>
<keyword evidence="1" id="KW-0472">Membrane</keyword>
<name>A0ABT8L985_9BACT</name>
<dbReference type="RefSeq" id="WP_346759661.1">
    <property type="nucleotide sequence ID" value="NZ_JAUJEB010000004.1"/>
</dbReference>
<evidence type="ECO:0000259" key="3">
    <source>
        <dbReference type="PROSITE" id="PS51123"/>
    </source>
</evidence>
<reference evidence="4" key="1">
    <citation type="submission" date="2023-06" db="EMBL/GenBank/DDBJ databases">
        <title>Genomic of Agaribacillus aureum.</title>
        <authorList>
            <person name="Wang G."/>
        </authorList>
    </citation>
    <scope>NUCLEOTIDE SEQUENCE</scope>
    <source>
        <strain evidence="4">BMA12</strain>
    </source>
</reference>
<evidence type="ECO:0000313" key="5">
    <source>
        <dbReference type="Proteomes" id="UP001172083"/>
    </source>
</evidence>
<feature type="chain" id="PRO_5045647152" evidence="2">
    <location>
        <begin position="20"/>
        <end position="228"/>
    </location>
</feature>
<dbReference type="Proteomes" id="UP001172083">
    <property type="component" value="Unassembled WGS sequence"/>
</dbReference>
<dbReference type="InterPro" id="IPR008969">
    <property type="entry name" value="CarboxyPept-like_regulatory"/>
</dbReference>
<dbReference type="InterPro" id="IPR050330">
    <property type="entry name" value="Bact_OuterMem_StrucFunc"/>
</dbReference>
<organism evidence="4 5">
    <name type="scientific">Agaribacillus aureus</name>
    <dbReference type="NCBI Taxonomy" id="3051825"/>
    <lineage>
        <taxon>Bacteria</taxon>
        <taxon>Pseudomonadati</taxon>
        <taxon>Bacteroidota</taxon>
        <taxon>Cytophagia</taxon>
        <taxon>Cytophagales</taxon>
        <taxon>Splendidivirgaceae</taxon>
        <taxon>Agaribacillus</taxon>
    </lineage>
</organism>
<accession>A0ABT8L985</accession>
<evidence type="ECO:0000256" key="2">
    <source>
        <dbReference type="SAM" id="SignalP"/>
    </source>
</evidence>
<dbReference type="Pfam" id="PF00691">
    <property type="entry name" value="OmpA"/>
    <property type="match status" value="1"/>
</dbReference>
<feature type="signal peptide" evidence="2">
    <location>
        <begin position="1"/>
        <end position="19"/>
    </location>
</feature>
<gene>
    <name evidence="4" type="ORF">QQ020_19770</name>
</gene>
<dbReference type="SUPFAM" id="SSF103088">
    <property type="entry name" value="OmpA-like"/>
    <property type="match status" value="1"/>
</dbReference>
<keyword evidence="2" id="KW-0732">Signal</keyword>
<dbReference type="PROSITE" id="PS51123">
    <property type="entry name" value="OMPA_2"/>
    <property type="match status" value="1"/>
</dbReference>
<dbReference type="Gene3D" id="3.30.1330.60">
    <property type="entry name" value="OmpA-like domain"/>
    <property type="match status" value="1"/>
</dbReference>
<dbReference type="PANTHER" id="PTHR30329:SF21">
    <property type="entry name" value="LIPOPROTEIN YIAD-RELATED"/>
    <property type="match status" value="1"/>
</dbReference>
<proteinExistence type="predicted"/>
<protein>
    <submittedName>
        <fullName evidence="4">OmpA family protein</fullName>
    </submittedName>
</protein>
<sequence length="228" mass="25363">MVKNAFVVLLLIYVKIGSAQELAPTLTEALLKVKVTDLNDIPSQGEIITFINKQNQRTYEGITDTDGMFQILIPKGCTYIVQYRNFGYDHQYAEHEIPSYEGKLVSKINIKYRLPSKTVLEGVSFESDNITLSSQSFGTLNKLVELLKVKQHMSIRLAAHNDGKGGVKASQLLTEKQAVSVKNYLVSEGIAADRLAVIGYGGKFPMASNQTPQGRAKNRRIEVEIIKK</sequence>
<dbReference type="InterPro" id="IPR006665">
    <property type="entry name" value="OmpA-like"/>
</dbReference>
<evidence type="ECO:0000313" key="4">
    <source>
        <dbReference type="EMBL" id="MDN5214327.1"/>
    </source>
</evidence>
<dbReference type="InterPro" id="IPR036737">
    <property type="entry name" value="OmpA-like_sf"/>
</dbReference>
<dbReference type="SUPFAM" id="SSF49464">
    <property type="entry name" value="Carboxypeptidase regulatory domain-like"/>
    <property type="match status" value="1"/>
</dbReference>
<comment type="caution">
    <text evidence="4">The sequence shown here is derived from an EMBL/GenBank/DDBJ whole genome shotgun (WGS) entry which is preliminary data.</text>
</comment>
<dbReference type="EMBL" id="JAUJEB010000004">
    <property type="protein sequence ID" value="MDN5214327.1"/>
    <property type="molecule type" value="Genomic_DNA"/>
</dbReference>
<dbReference type="PANTHER" id="PTHR30329">
    <property type="entry name" value="STATOR ELEMENT OF FLAGELLAR MOTOR COMPLEX"/>
    <property type="match status" value="1"/>
</dbReference>
<dbReference type="PRINTS" id="PR01023">
    <property type="entry name" value="NAFLGMOTY"/>
</dbReference>
<evidence type="ECO:0000256" key="1">
    <source>
        <dbReference type="PROSITE-ProRule" id="PRU00473"/>
    </source>
</evidence>
<dbReference type="CDD" id="cd07185">
    <property type="entry name" value="OmpA_C-like"/>
    <property type="match status" value="1"/>
</dbReference>